<dbReference type="SUPFAM" id="SSF64268">
    <property type="entry name" value="PX domain"/>
    <property type="match status" value="1"/>
</dbReference>
<comment type="subcellular location">
    <subcellularLocation>
        <location evidence="1">Endosome membrane</location>
        <topology evidence="1">Peripheral membrane protein</topology>
    </subcellularLocation>
</comment>
<comment type="caution">
    <text evidence="12">The sequence shown here is derived from an EMBL/GenBank/DDBJ whole genome shotgun (WGS) entry which is preliminary data.</text>
</comment>
<dbReference type="OrthoDB" id="289314at2759"/>
<evidence type="ECO:0000256" key="6">
    <source>
        <dbReference type="ARBA" id="ARBA00023006"/>
    </source>
</evidence>
<evidence type="ECO:0000259" key="11">
    <source>
        <dbReference type="PROSITE" id="PS50195"/>
    </source>
</evidence>
<dbReference type="Gene3D" id="3.30.1520.10">
    <property type="entry name" value="Phox-like domain"/>
    <property type="match status" value="1"/>
</dbReference>
<name>A0A0M9VNT3_9BASI</name>
<accession>A0A0M9VNT3</accession>
<feature type="region of interest" description="Disordered" evidence="10">
    <location>
        <begin position="539"/>
        <end position="559"/>
    </location>
</feature>
<evidence type="ECO:0000256" key="1">
    <source>
        <dbReference type="ARBA" id="ARBA00004481"/>
    </source>
</evidence>
<feature type="coiled-coil region" evidence="9">
    <location>
        <begin position="321"/>
        <end position="354"/>
    </location>
</feature>
<dbReference type="GO" id="GO:0015031">
    <property type="term" value="P:protein transport"/>
    <property type="evidence" value="ECO:0007669"/>
    <property type="project" value="UniProtKB-KW"/>
</dbReference>
<keyword evidence="4" id="KW-0967">Endosome</keyword>
<evidence type="ECO:0000256" key="8">
    <source>
        <dbReference type="ARBA" id="ARBA00023136"/>
    </source>
</evidence>
<evidence type="ECO:0000256" key="10">
    <source>
        <dbReference type="SAM" id="MobiDB-lite"/>
    </source>
</evidence>
<dbReference type="GO" id="GO:0006914">
    <property type="term" value="P:autophagy"/>
    <property type="evidence" value="ECO:0007669"/>
    <property type="project" value="UniProtKB-KW"/>
</dbReference>
<evidence type="ECO:0000256" key="2">
    <source>
        <dbReference type="ARBA" id="ARBA00010883"/>
    </source>
</evidence>
<dbReference type="VEuPathDB" id="FungiDB:Malapachy_2003"/>
<feature type="compositionally biased region" description="Acidic residues" evidence="10">
    <location>
        <begin position="1"/>
        <end position="10"/>
    </location>
</feature>
<evidence type="ECO:0000256" key="5">
    <source>
        <dbReference type="ARBA" id="ARBA00022927"/>
    </source>
</evidence>
<organism evidence="12 13">
    <name type="scientific">Malassezia pachydermatis</name>
    <dbReference type="NCBI Taxonomy" id="77020"/>
    <lineage>
        <taxon>Eukaryota</taxon>
        <taxon>Fungi</taxon>
        <taxon>Dikarya</taxon>
        <taxon>Basidiomycota</taxon>
        <taxon>Ustilaginomycotina</taxon>
        <taxon>Malasseziomycetes</taxon>
        <taxon>Malasseziales</taxon>
        <taxon>Malasseziaceae</taxon>
        <taxon>Malassezia</taxon>
    </lineage>
</organism>
<dbReference type="PROSITE" id="PS50195">
    <property type="entry name" value="PX"/>
    <property type="match status" value="1"/>
</dbReference>
<dbReference type="STRING" id="77020.A0A0M9VNT3"/>
<dbReference type="GO" id="GO:0035091">
    <property type="term" value="F:phosphatidylinositol binding"/>
    <property type="evidence" value="ECO:0007669"/>
    <property type="project" value="InterPro"/>
</dbReference>
<dbReference type="PANTHER" id="PTHR46979">
    <property type="entry name" value="SORTING NEXIN-41"/>
    <property type="match status" value="1"/>
</dbReference>
<dbReference type="Proteomes" id="UP000037751">
    <property type="component" value="Unassembled WGS sequence"/>
</dbReference>
<dbReference type="AlphaFoldDB" id="A0A0M9VNT3"/>
<protein>
    <submittedName>
        <fullName evidence="12">Sorting NeXin</fullName>
    </submittedName>
</protein>
<dbReference type="EMBL" id="LGAV01000005">
    <property type="protein sequence ID" value="KOS13683.1"/>
    <property type="molecule type" value="Genomic_DNA"/>
</dbReference>
<evidence type="ECO:0000256" key="4">
    <source>
        <dbReference type="ARBA" id="ARBA00022753"/>
    </source>
</evidence>
<dbReference type="Gene3D" id="1.20.1270.60">
    <property type="entry name" value="Arfaptin homology (AH) domain/BAR domain"/>
    <property type="match status" value="2"/>
</dbReference>
<keyword evidence="5" id="KW-0653">Protein transport</keyword>
<dbReference type="InterPro" id="IPR001683">
    <property type="entry name" value="PX_dom"/>
</dbReference>
<dbReference type="GeneID" id="28728373"/>
<keyword evidence="3" id="KW-0813">Transport</keyword>
<dbReference type="GO" id="GO:0005829">
    <property type="term" value="C:cytosol"/>
    <property type="evidence" value="ECO:0007669"/>
    <property type="project" value="GOC"/>
</dbReference>
<dbReference type="InterPro" id="IPR044106">
    <property type="entry name" value="PX_Snx41/Atg20"/>
</dbReference>
<dbReference type="CDD" id="cd06867">
    <property type="entry name" value="PX_SNX41_42"/>
    <property type="match status" value="1"/>
</dbReference>
<dbReference type="InterPro" id="IPR036871">
    <property type="entry name" value="PX_dom_sf"/>
</dbReference>
<keyword evidence="8" id="KW-0472">Membrane</keyword>
<dbReference type="SMART" id="SM00312">
    <property type="entry name" value="PX"/>
    <property type="match status" value="1"/>
</dbReference>
<dbReference type="GO" id="GO:0010008">
    <property type="term" value="C:endosome membrane"/>
    <property type="evidence" value="ECO:0007669"/>
    <property type="project" value="UniProtKB-SubCell"/>
</dbReference>
<feature type="domain" description="PX" evidence="11">
    <location>
        <begin position="42"/>
        <end position="161"/>
    </location>
</feature>
<dbReference type="GO" id="GO:0042147">
    <property type="term" value="P:retrograde transport, endosome to Golgi"/>
    <property type="evidence" value="ECO:0007669"/>
    <property type="project" value="InterPro"/>
</dbReference>
<keyword evidence="7" id="KW-0446">Lipid-binding</keyword>
<dbReference type="PANTHER" id="PTHR46979:SF2">
    <property type="entry name" value="SORTING NEXIN-41"/>
    <property type="match status" value="1"/>
</dbReference>
<sequence>MTDPWSEAEAEPLKATLSFEHNESEQHRPTSGSSIEPVSAPDYEASEIRIVDAAVASELAKSVYVIYVIVSPGLEAKRRYSEFEALRDALVQLHPTLIIPPIPSKHSLSDYAMKQGRAKVDPAIMTKRTRMLERFLRRIDTHPVLRHDIVFRRFLDSRYTWHEIKNTAPLTMLPKNNLAAPPQQPANPDAPGFYLVLPTPSTTAKLQTPHTRFQDSEAFTNRFESHMAHSMEPVNRRLVRRWQDIGHDFAELGTLLHAQAPSEAEALAPLVDKVAEAAEKTSESINEMTQAWESQITEPLNEYTQYGTILQKIIKWRHLKQQQLETTQDSLEQKRQQLKAMERVEAEAARLQQALETGGASLMASQTEAQQPSQRVSVYGRAAEMEEEDPWATPSTKAKDRMPEPEVASAPSSTMPIEAATLASIKPTSRGILGSLSDTLASVMDRDPDRTRQANLARLRAEVVLLQDGLTQSLKDMEYVNSSIQASLDRFQRLKVADFRKLMLDMAYMQREHCAKSLEAWRQARDQVKHIGAEAWEGMPDAHLPSKGRGSTIRRSGDA</sequence>
<dbReference type="InterPro" id="IPR051079">
    <property type="entry name" value="Sorting_Nexin_Autophagy"/>
</dbReference>
<keyword evidence="13" id="KW-1185">Reference proteome</keyword>
<gene>
    <name evidence="12" type="ORF">Malapachy_2003</name>
</gene>
<reference evidence="12 13" key="1">
    <citation type="submission" date="2015-07" db="EMBL/GenBank/DDBJ databases">
        <title>Draft Genome Sequence of Malassezia furfur CBS1878 and Malassezia pachydermatis CBS1879.</title>
        <authorList>
            <person name="Triana S."/>
            <person name="Ohm R."/>
            <person name="Gonzalez A."/>
            <person name="DeCock H."/>
            <person name="Restrepo S."/>
            <person name="Celis A."/>
        </authorList>
    </citation>
    <scope>NUCLEOTIDE SEQUENCE [LARGE SCALE GENOMIC DNA]</scope>
    <source>
        <strain evidence="12 13">CBS 1879</strain>
    </source>
</reference>
<feature type="region of interest" description="Disordered" evidence="10">
    <location>
        <begin position="382"/>
        <end position="413"/>
    </location>
</feature>
<feature type="region of interest" description="Disordered" evidence="10">
    <location>
        <begin position="1"/>
        <end position="38"/>
    </location>
</feature>
<keyword evidence="9" id="KW-0175">Coiled coil</keyword>
<evidence type="ECO:0000256" key="7">
    <source>
        <dbReference type="ARBA" id="ARBA00023121"/>
    </source>
</evidence>
<dbReference type="RefSeq" id="XP_017991315.1">
    <property type="nucleotide sequence ID" value="XM_018136498.1"/>
</dbReference>
<evidence type="ECO:0000313" key="12">
    <source>
        <dbReference type="EMBL" id="KOS13683.1"/>
    </source>
</evidence>
<keyword evidence="6" id="KW-0072">Autophagy</keyword>
<evidence type="ECO:0000256" key="9">
    <source>
        <dbReference type="SAM" id="Coils"/>
    </source>
</evidence>
<evidence type="ECO:0000313" key="13">
    <source>
        <dbReference type="Proteomes" id="UP000037751"/>
    </source>
</evidence>
<dbReference type="InterPro" id="IPR027267">
    <property type="entry name" value="AH/BAR_dom_sf"/>
</dbReference>
<proteinExistence type="inferred from homology"/>
<evidence type="ECO:0000256" key="3">
    <source>
        <dbReference type="ARBA" id="ARBA00022448"/>
    </source>
</evidence>
<comment type="similarity">
    <text evidence="2">Belongs to the sorting nexin family.</text>
</comment>
<dbReference type="Pfam" id="PF00787">
    <property type="entry name" value="PX"/>
    <property type="match status" value="1"/>
</dbReference>